<accession>A0A1F7FKP7</accession>
<protein>
    <recommendedName>
        <fullName evidence="5">Periplasmic heavy metal sensor</fullName>
    </recommendedName>
</protein>
<organism evidence="3 4">
    <name type="scientific">Candidatus Raymondbacteria bacterium RIFOXYD12_FULL_49_13</name>
    <dbReference type="NCBI Taxonomy" id="1817890"/>
    <lineage>
        <taxon>Bacteria</taxon>
        <taxon>Raymondiibacteriota</taxon>
    </lineage>
</organism>
<keyword evidence="2" id="KW-0732">Signal</keyword>
<sequence>MKPFFCAATILILIGVCAFGCSKKPQDQAKNTFEMPFHMPKGPEGFHIPGFIPPSAADIAKLCEVVGFDEQTGKKIMEIIRGFDTSMKERIIKVQREELNIREELLKDKPDLAYIQRSITNKTSLFAEIEMAQIKRDLDIKALLTPEQYERWSGAVFQKMRERMPQGMRDQGMPPMSQSTPQPGN</sequence>
<evidence type="ECO:0008006" key="5">
    <source>
        <dbReference type="Google" id="ProtNLM"/>
    </source>
</evidence>
<evidence type="ECO:0000256" key="2">
    <source>
        <dbReference type="SAM" id="SignalP"/>
    </source>
</evidence>
<name>A0A1F7FKP7_UNCRA</name>
<gene>
    <name evidence="3" type="ORF">A2519_13700</name>
</gene>
<dbReference type="AlphaFoldDB" id="A0A1F7FKP7"/>
<proteinExistence type="predicted"/>
<evidence type="ECO:0000313" key="3">
    <source>
        <dbReference type="EMBL" id="OGK07022.1"/>
    </source>
</evidence>
<dbReference type="EMBL" id="MFYX01000015">
    <property type="protein sequence ID" value="OGK07022.1"/>
    <property type="molecule type" value="Genomic_DNA"/>
</dbReference>
<dbReference type="Gene3D" id="1.20.120.1490">
    <property type="match status" value="1"/>
</dbReference>
<feature type="signal peptide" evidence="2">
    <location>
        <begin position="1"/>
        <end position="18"/>
    </location>
</feature>
<dbReference type="Proteomes" id="UP000179243">
    <property type="component" value="Unassembled WGS sequence"/>
</dbReference>
<evidence type="ECO:0000256" key="1">
    <source>
        <dbReference type="SAM" id="MobiDB-lite"/>
    </source>
</evidence>
<evidence type="ECO:0000313" key="4">
    <source>
        <dbReference type="Proteomes" id="UP000179243"/>
    </source>
</evidence>
<feature type="chain" id="PRO_5009528807" description="Periplasmic heavy metal sensor" evidence="2">
    <location>
        <begin position="19"/>
        <end position="185"/>
    </location>
</feature>
<reference evidence="3 4" key="1">
    <citation type="journal article" date="2016" name="Nat. Commun.">
        <title>Thousands of microbial genomes shed light on interconnected biogeochemical processes in an aquifer system.</title>
        <authorList>
            <person name="Anantharaman K."/>
            <person name="Brown C.T."/>
            <person name="Hug L.A."/>
            <person name="Sharon I."/>
            <person name="Castelle C.J."/>
            <person name="Probst A.J."/>
            <person name="Thomas B.C."/>
            <person name="Singh A."/>
            <person name="Wilkins M.J."/>
            <person name="Karaoz U."/>
            <person name="Brodie E.L."/>
            <person name="Williams K.H."/>
            <person name="Hubbard S.S."/>
            <person name="Banfield J.F."/>
        </authorList>
    </citation>
    <scope>NUCLEOTIDE SEQUENCE [LARGE SCALE GENOMIC DNA]</scope>
</reference>
<comment type="caution">
    <text evidence="3">The sequence shown here is derived from an EMBL/GenBank/DDBJ whole genome shotgun (WGS) entry which is preliminary data.</text>
</comment>
<feature type="compositionally biased region" description="Polar residues" evidence="1">
    <location>
        <begin position="176"/>
        <end position="185"/>
    </location>
</feature>
<feature type="region of interest" description="Disordered" evidence="1">
    <location>
        <begin position="165"/>
        <end position="185"/>
    </location>
</feature>